<dbReference type="Gene3D" id="3.40.605.10">
    <property type="entry name" value="Aldehyde Dehydrogenase, Chain A, domain 1"/>
    <property type="match status" value="1"/>
</dbReference>
<dbReference type="Pfam" id="PF00171">
    <property type="entry name" value="Aldedh"/>
    <property type="match status" value="1"/>
</dbReference>
<dbReference type="EMBL" id="FWYE01000001">
    <property type="protein sequence ID" value="SMD30767.1"/>
    <property type="molecule type" value="Genomic_DNA"/>
</dbReference>
<dbReference type="InterPro" id="IPR016162">
    <property type="entry name" value="Ald_DH_N"/>
</dbReference>
<dbReference type="InterPro" id="IPR029510">
    <property type="entry name" value="Ald_DH_CS_GLU"/>
</dbReference>
<evidence type="ECO:0000256" key="4">
    <source>
        <dbReference type="ARBA" id="ARBA00055147"/>
    </source>
</evidence>
<dbReference type="PANTHER" id="PTHR43353">
    <property type="entry name" value="SUCCINATE-SEMIALDEHYDE DEHYDROGENASE, MITOCHONDRIAL"/>
    <property type="match status" value="1"/>
</dbReference>
<dbReference type="InterPro" id="IPR016161">
    <property type="entry name" value="Ald_DH/histidinol_DH"/>
</dbReference>
<dbReference type="NCBIfam" id="NF040792">
    <property type="entry name" value="glyc_ald_dh"/>
    <property type="match status" value="1"/>
</dbReference>
<dbReference type="PANTHER" id="PTHR43353:SF5">
    <property type="entry name" value="SUCCINATE-SEMIALDEHYDE DEHYDROGENASE, MITOCHONDRIAL"/>
    <property type="match status" value="1"/>
</dbReference>
<evidence type="ECO:0000256" key="11">
    <source>
        <dbReference type="RuleBase" id="RU003345"/>
    </source>
</evidence>
<evidence type="ECO:0000256" key="1">
    <source>
        <dbReference type="ARBA" id="ARBA00022857"/>
    </source>
</evidence>
<dbReference type="EC" id="1.2.1.89" evidence="8"/>
<evidence type="ECO:0000256" key="7">
    <source>
        <dbReference type="ARBA" id="ARBA00061930"/>
    </source>
</evidence>
<keyword evidence="2 11" id="KW-0560">Oxidoreductase</keyword>
<comment type="subunit">
    <text evidence="7">Homotetramer. Dimer of dimers.</text>
</comment>
<evidence type="ECO:0000256" key="3">
    <source>
        <dbReference type="ARBA" id="ARBA00050427"/>
    </source>
</evidence>
<evidence type="ECO:0000256" key="6">
    <source>
        <dbReference type="ARBA" id="ARBA00061356"/>
    </source>
</evidence>
<dbReference type="InterPro" id="IPR016163">
    <property type="entry name" value="Ald_DH_C"/>
</dbReference>
<comment type="catalytic activity">
    <reaction evidence="3">
        <text>D-glyceraldehyde + NADP(+) + H2O = (R)-glycerate + NADPH + 2 H(+)</text>
        <dbReference type="Rhea" id="RHEA:40163"/>
        <dbReference type="ChEBI" id="CHEBI:15377"/>
        <dbReference type="ChEBI" id="CHEBI:15378"/>
        <dbReference type="ChEBI" id="CHEBI:16659"/>
        <dbReference type="ChEBI" id="CHEBI:17378"/>
        <dbReference type="ChEBI" id="CHEBI:57783"/>
        <dbReference type="ChEBI" id="CHEBI:58349"/>
        <dbReference type="EC" id="1.2.1.89"/>
    </reaction>
</comment>
<dbReference type="GO" id="GO:0009450">
    <property type="term" value="P:gamma-aminobutyric acid catabolic process"/>
    <property type="evidence" value="ECO:0007669"/>
    <property type="project" value="TreeGrafter"/>
</dbReference>
<protein>
    <recommendedName>
        <fullName evidence="9">D-glyceraldehyde dehydrogenase (NADP(+))</fullName>
        <ecNumber evidence="8">1.2.1.89</ecNumber>
    </recommendedName>
</protein>
<dbReference type="RefSeq" id="WP_084272629.1">
    <property type="nucleotide sequence ID" value="NZ_FWYE01000001.1"/>
</dbReference>
<comment type="similarity">
    <text evidence="6">Belongs to the aldehyde dehydrogenase family. Glyceraldehyde dehydrogenase subfamily.</text>
</comment>
<dbReference type="Proteomes" id="UP000192315">
    <property type="component" value="Unassembled WGS sequence"/>
</dbReference>
<evidence type="ECO:0000256" key="10">
    <source>
        <dbReference type="PROSITE-ProRule" id="PRU10007"/>
    </source>
</evidence>
<comment type="pathway">
    <text evidence="5">Carbohydrate degradation; glycolysis.</text>
</comment>
<dbReference type="Gene3D" id="3.40.309.10">
    <property type="entry name" value="Aldehyde Dehydrogenase, Chain A, domain 2"/>
    <property type="match status" value="1"/>
</dbReference>
<keyword evidence="14" id="KW-1185">Reference proteome</keyword>
<dbReference type="FunFam" id="3.40.309.10:FF:000009">
    <property type="entry name" value="Aldehyde dehydrogenase A"/>
    <property type="match status" value="1"/>
</dbReference>
<dbReference type="InterPro" id="IPR053507">
    <property type="entry name" value="NADP-Glyceraldehyde_DH"/>
</dbReference>
<dbReference type="InterPro" id="IPR015590">
    <property type="entry name" value="Aldehyde_DH_dom"/>
</dbReference>
<dbReference type="PROSITE" id="PS00687">
    <property type="entry name" value="ALDEHYDE_DEHYDR_GLU"/>
    <property type="match status" value="1"/>
</dbReference>
<dbReference type="GO" id="GO:0004777">
    <property type="term" value="F:succinate-semialdehyde dehydrogenase (NAD+) activity"/>
    <property type="evidence" value="ECO:0007669"/>
    <property type="project" value="TreeGrafter"/>
</dbReference>
<feature type="domain" description="Aldehyde dehydrogenase" evidence="12">
    <location>
        <begin position="9"/>
        <end position="471"/>
    </location>
</feature>
<accession>A0A8G2FWG0</accession>
<comment type="caution">
    <text evidence="13">The sequence shown here is derived from an EMBL/GenBank/DDBJ whole genome shotgun (WGS) entry which is preliminary data.</text>
</comment>
<evidence type="ECO:0000256" key="2">
    <source>
        <dbReference type="ARBA" id="ARBA00023002"/>
    </source>
</evidence>
<comment type="function">
    <text evidence="4">NADP-dependent dehydrogenase of the nED (non-phosphorylated Entner-Doudoroff) pathway with highest activity towards glyceraldehydes (e.g. D,L-glyceraldehyde and D-glyceraldehyde), to a lesser extent towards D,L-glyceraldehyde-3-phosphate and glycolaldehyde, but no activity towards aliphatic or aromatic aldehydes.</text>
</comment>
<organism evidence="13 14">
    <name type="scientific">Picrophilus torridus (strain ATCC 700027 / DSM 9790 / JCM 10055 / NBRC 100828 / KAW 2/3)</name>
    <dbReference type="NCBI Taxonomy" id="1122961"/>
    <lineage>
        <taxon>Archaea</taxon>
        <taxon>Methanobacteriati</taxon>
        <taxon>Thermoplasmatota</taxon>
        <taxon>Thermoplasmata</taxon>
        <taxon>Thermoplasmatales</taxon>
        <taxon>Picrophilaceae</taxon>
        <taxon>Picrophilus</taxon>
    </lineage>
</organism>
<gene>
    <name evidence="13" type="ORF">SAMN02745355_0664</name>
</gene>
<dbReference type="GO" id="GO:0042803">
    <property type="term" value="F:protein homodimerization activity"/>
    <property type="evidence" value="ECO:0007669"/>
    <property type="project" value="UniProtKB-ARBA"/>
</dbReference>
<evidence type="ECO:0000313" key="14">
    <source>
        <dbReference type="Proteomes" id="UP000192315"/>
    </source>
</evidence>
<evidence type="ECO:0000313" key="13">
    <source>
        <dbReference type="EMBL" id="SMD30767.1"/>
    </source>
</evidence>
<dbReference type="FunFam" id="3.40.605.10:FF:000022">
    <property type="entry name" value="Aldehyde dehydrogenase A"/>
    <property type="match status" value="1"/>
</dbReference>
<name>A0A8G2FWG0_PICTO</name>
<evidence type="ECO:0000256" key="5">
    <source>
        <dbReference type="ARBA" id="ARBA00060517"/>
    </source>
</evidence>
<dbReference type="SUPFAM" id="SSF53720">
    <property type="entry name" value="ALDH-like"/>
    <property type="match status" value="1"/>
</dbReference>
<dbReference type="InterPro" id="IPR050740">
    <property type="entry name" value="Aldehyde_DH_Superfamily"/>
</dbReference>
<evidence type="ECO:0000256" key="8">
    <source>
        <dbReference type="ARBA" id="ARBA00066971"/>
    </source>
</evidence>
<sequence length="493" mass="55149">MKIYIDGEWRDSSSGETIKKYNPSTGEVLDTFPAATRNDVDAAIDSAEDAFKRWSDMTSMERSKILYKALELISKDKDQLTDLLIKENGKVKREAMDETEGVIDQLQYYTEFERKLTGDIVEGTSNKRKIFQYKVPYGIVIAITPWNFPAAMVIRKLAPALLTGNTVILKPSSDTPLTAEWLVKKFVDAGIPKGVLNLITGKGSEIGDYIVEHKKVSLITMTGSTSTGQRIMENASKNMAKLILELGGKAPFMVWKDANIERALKSLVWAKYLNVGQSCIAAERLYIHEDIYDEFMKKFIEVSKRIKLGDPESSDMGPLINKSAVETTEKYVDIARSSGYKILLGGKKPELSGKYKNGYFYEPTIIENVPQDSPLFQEEIFGPVIGAESVSSVDELYEKANDSKYGLASYLFTEDPELIFEASEKIRFGELYVNMPGPEASQGYHTGFRLTGQAGEGSKYGISEYLKLKNVYVDYSRGNLSISTVNDDLFKNL</sequence>
<evidence type="ECO:0000256" key="9">
    <source>
        <dbReference type="ARBA" id="ARBA00072133"/>
    </source>
</evidence>
<dbReference type="AlphaFoldDB" id="A0A8G2FWG0"/>
<keyword evidence="1" id="KW-0521">NADP</keyword>
<evidence type="ECO:0000259" key="12">
    <source>
        <dbReference type="Pfam" id="PF00171"/>
    </source>
</evidence>
<dbReference type="GO" id="GO:0043796">
    <property type="term" value="F:glyceraldehyde dehydrogenase (NADP+) activity"/>
    <property type="evidence" value="ECO:0007669"/>
    <property type="project" value="UniProtKB-EC"/>
</dbReference>
<proteinExistence type="inferred from homology"/>
<feature type="active site" evidence="10">
    <location>
        <position position="245"/>
    </location>
</feature>
<reference evidence="13 14" key="1">
    <citation type="submission" date="2017-04" db="EMBL/GenBank/DDBJ databases">
        <authorList>
            <person name="Varghese N."/>
            <person name="Submissions S."/>
        </authorList>
    </citation>
    <scope>NUCLEOTIDE SEQUENCE [LARGE SCALE GENOMIC DNA]</scope>
    <source>
        <strain evidence="13 14">DSM 9789</strain>
    </source>
</reference>
<dbReference type="GO" id="GO:0009255">
    <property type="term" value="P:Entner-Doudoroff pathway through 6-phosphogluconate"/>
    <property type="evidence" value="ECO:0007669"/>
    <property type="project" value="UniProtKB-ARBA"/>
</dbReference>